<dbReference type="SUPFAM" id="SSF55931">
    <property type="entry name" value="Glutamine synthetase/guanido kinase"/>
    <property type="match status" value="1"/>
</dbReference>
<evidence type="ECO:0000313" key="7">
    <source>
        <dbReference type="EMBL" id="GHI63460.1"/>
    </source>
</evidence>
<dbReference type="HAMAP" id="MF_01609">
    <property type="entry name" value="Glu_cys_ligase_2"/>
    <property type="match status" value="1"/>
</dbReference>
<dbReference type="InterPro" id="IPR050141">
    <property type="entry name" value="GCL_type2/YbdK_subfam"/>
</dbReference>
<sequence length="410" mass="44251">MTSQPQQQLPPDDAPAGCPSSFREVPAALSVGIEEEFLLVDPVSRTLRPEGPQVADSAADELGHRVGTELTRYQVEGRTEPHTCLNEAVAELRTVRAGLARAAAERGLRIASSGSPITGPVAPVPLTPGPRYAESMSLFRALDDEQSACACHVHIGVADPREAIEVSNHLRPWLATLTALAANSPYWEGRDTGYASWRTIAWGRWPVAGPPPYFDSPAHFEDLVDELILTRTVLDRGGLYWDVRPSHHLPTVEVRVADAALTPEDTVLLAAVVRALVATALEAIRAGEPAPRPGPEILRAASWRAARDGLAGQALDPITRRLVPAAAQVERMLRALSPALRHSGDLDLVRSQWRRLRTQGSGADRQRAAYRHRSSLHDVVDHVIGATCSSGRAADGFRAGSARAEIRRPG</sequence>
<evidence type="ECO:0000313" key="8">
    <source>
        <dbReference type="Proteomes" id="UP000649259"/>
    </source>
</evidence>
<evidence type="ECO:0000256" key="6">
    <source>
        <dbReference type="SAM" id="MobiDB-lite"/>
    </source>
</evidence>
<dbReference type="NCBIfam" id="TIGR02050">
    <property type="entry name" value="gshA_cyan_rel"/>
    <property type="match status" value="1"/>
</dbReference>
<comment type="similarity">
    <text evidence="5">Belongs to the glutamate--cysteine ligase type 2 family. YbdK subfamily.</text>
</comment>
<evidence type="ECO:0000256" key="4">
    <source>
        <dbReference type="ARBA" id="ARBA00048819"/>
    </source>
</evidence>
<feature type="region of interest" description="Disordered" evidence="6">
    <location>
        <begin position="1"/>
        <end position="22"/>
    </location>
</feature>
<proteinExistence type="inferred from homology"/>
<dbReference type="Gene3D" id="3.30.590.20">
    <property type="match status" value="1"/>
</dbReference>
<dbReference type="EMBL" id="BNEB01000005">
    <property type="protein sequence ID" value="GHI63460.1"/>
    <property type="molecule type" value="Genomic_DNA"/>
</dbReference>
<keyword evidence="8" id="KW-1185">Reference proteome</keyword>
<gene>
    <name evidence="7" type="primary">ybdK</name>
    <name evidence="7" type="ORF">Saso_51100</name>
</gene>
<dbReference type="NCBIfam" id="NF010041">
    <property type="entry name" value="PRK13517.1-1"/>
    <property type="match status" value="1"/>
</dbReference>
<organism evidence="7 8">
    <name type="scientific">Streptomyces asoensis</name>
    <dbReference type="NCBI Taxonomy" id="249586"/>
    <lineage>
        <taxon>Bacteria</taxon>
        <taxon>Bacillati</taxon>
        <taxon>Actinomycetota</taxon>
        <taxon>Actinomycetes</taxon>
        <taxon>Kitasatosporales</taxon>
        <taxon>Streptomycetaceae</taxon>
        <taxon>Streptomyces</taxon>
    </lineage>
</organism>
<evidence type="ECO:0000256" key="1">
    <source>
        <dbReference type="ARBA" id="ARBA00022598"/>
    </source>
</evidence>
<dbReference type="Proteomes" id="UP000649259">
    <property type="component" value="Unassembled WGS sequence"/>
</dbReference>
<accession>A0ABQ3S5R9</accession>
<keyword evidence="2 5" id="KW-0547">Nucleotide-binding</keyword>
<keyword evidence="3 5" id="KW-0067">ATP-binding</keyword>
<dbReference type="RefSeq" id="WP_229901600.1">
    <property type="nucleotide sequence ID" value="NZ_BMSI01000023.1"/>
</dbReference>
<keyword evidence="1 5" id="KW-0436">Ligase</keyword>
<evidence type="ECO:0000256" key="2">
    <source>
        <dbReference type="ARBA" id="ARBA00022741"/>
    </source>
</evidence>
<dbReference type="GO" id="GO:0016874">
    <property type="term" value="F:ligase activity"/>
    <property type="evidence" value="ECO:0007669"/>
    <property type="project" value="UniProtKB-KW"/>
</dbReference>
<dbReference type="PANTHER" id="PTHR36510">
    <property type="entry name" value="GLUTAMATE--CYSTEINE LIGASE 2-RELATED"/>
    <property type="match status" value="1"/>
</dbReference>
<comment type="catalytic activity">
    <reaction evidence="4 5">
        <text>L-cysteine + L-glutamate + ATP = gamma-L-glutamyl-L-cysteine + ADP + phosphate + H(+)</text>
        <dbReference type="Rhea" id="RHEA:13285"/>
        <dbReference type="ChEBI" id="CHEBI:15378"/>
        <dbReference type="ChEBI" id="CHEBI:29985"/>
        <dbReference type="ChEBI" id="CHEBI:30616"/>
        <dbReference type="ChEBI" id="CHEBI:35235"/>
        <dbReference type="ChEBI" id="CHEBI:43474"/>
        <dbReference type="ChEBI" id="CHEBI:58173"/>
        <dbReference type="ChEBI" id="CHEBI:456216"/>
        <dbReference type="EC" id="6.3.2.2"/>
    </reaction>
</comment>
<reference evidence="8" key="1">
    <citation type="submission" date="2023-07" db="EMBL/GenBank/DDBJ databases">
        <title>Whole genome shotgun sequence of Streptomyces cacaoi subsp. asoensis NBRC 13813.</title>
        <authorList>
            <person name="Komaki H."/>
            <person name="Tamura T."/>
        </authorList>
    </citation>
    <scope>NUCLEOTIDE SEQUENCE [LARGE SCALE GENOMIC DNA]</scope>
    <source>
        <strain evidence="8">NBRC 13813</strain>
    </source>
</reference>
<dbReference type="InterPro" id="IPR011793">
    <property type="entry name" value="YbdK"/>
</dbReference>
<dbReference type="PANTHER" id="PTHR36510:SF1">
    <property type="entry name" value="GLUTAMATE--CYSTEINE LIGASE 2-RELATED"/>
    <property type="match status" value="1"/>
</dbReference>
<comment type="function">
    <text evidence="5">ATP-dependent carboxylate-amine ligase which exhibits weak glutamate--cysteine ligase activity.</text>
</comment>
<feature type="compositionally biased region" description="Low complexity" evidence="6">
    <location>
        <begin position="1"/>
        <end position="16"/>
    </location>
</feature>
<comment type="caution">
    <text evidence="7">The sequence shown here is derived from an EMBL/GenBank/DDBJ whole genome shotgun (WGS) entry which is preliminary data.</text>
</comment>
<dbReference type="Pfam" id="PF04107">
    <property type="entry name" value="GCS2"/>
    <property type="match status" value="1"/>
</dbReference>
<dbReference type="InterPro" id="IPR006336">
    <property type="entry name" value="GCS2"/>
</dbReference>
<name>A0ABQ3S5R9_9ACTN</name>
<dbReference type="EC" id="6.3.2.2" evidence="5"/>
<evidence type="ECO:0000256" key="5">
    <source>
        <dbReference type="HAMAP-Rule" id="MF_01609"/>
    </source>
</evidence>
<dbReference type="InterPro" id="IPR014746">
    <property type="entry name" value="Gln_synth/guanido_kin_cat_dom"/>
</dbReference>
<dbReference type="GeneID" id="91472943"/>
<protein>
    <recommendedName>
        <fullName evidence="5">Putative glutamate--cysteine ligase 2</fullName>
        <ecNumber evidence="5">6.3.2.2</ecNumber>
    </recommendedName>
    <alternativeName>
        <fullName evidence="5">Gamma-glutamylcysteine synthetase 2</fullName>
        <shortName evidence="5">GCS 2</shortName>
        <shortName evidence="5">Gamma-GCS 2</shortName>
    </alternativeName>
</protein>
<evidence type="ECO:0000256" key="3">
    <source>
        <dbReference type="ARBA" id="ARBA00022840"/>
    </source>
</evidence>